<protein>
    <submittedName>
        <fullName evidence="3">Hypothetical_protein</fullName>
    </submittedName>
</protein>
<reference evidence="2" key="1">
    <citation type="submission" date="2023-06" db="EMBL/GenBank/DDBJ databases">
        <authorList>
            <person name="Kurt Z."/>
        </authorList>
    </citation>
    <scope>NUCLEOTIDE SEQUENCE</scope>
</reference>
<evidence type="ECO:0000256" key="1">
    <source>
        <dbReference type="SAM" id="Coils"/>
    </source>
</evidence>
<dbReference type="EMBL" id="CAXDID020000204">
    <property type="protein sequence ID" value="CAL6054825.1"/>
    <property type="molecule type" value="Genomic_DNA"/>
</dbReference>
<feature type="coiled-coil region" evidence="1">
    <location>
        <begin position="94"/>
        <end position="135"/>
    </location>
</feature>
<gene>
    <name evidence="3" type="ORF">HINF_LOCUS46249</name>
    <name evidence="2" type="ORF">HINF_LOCUS8420</name>
</gene>
<dbReference type="Proteomes" id="UP001642409">
    <property type="component" value="Unassembled WGS sequence"/>
</dbReference>
<evidence type="ECO:0000313" key="3">
    <source>
        <dbReference type="EMBL" id="CAL6054825.1"/>
    </source>
</evidence>
<sequence>MQRKVPGIMSIVQTKKFIKSFQKEPSPIKRRIINFSSVNEPSIVNCSVQQQNFDIFPKEICLIQINESPFLQQTNFTSLVSQEFFKIDAKTIQIKQLKENLGVNKQEAQRLLNRINELEIDSNKIYSELNALEITFQ</sequence>
<dbReference type="EMBL" id="CATOUU010000204">
    <property type="protein sequence ID" value="CAI9920775.1"/>
    <property type="molecule type" value="Genomic_DNA"/>
</dbReference>
<name>A0AA86NKG1_9EUKA</name>
<organism evidence="2">
    <name type="scientific">Hexamita inflata</name>
    <dbReference type="NCBI Taxonomy" id="28002"/>
    <lineage>
        <taxon>Eukaryota</taxon>
        <taxon>Metamonada</taxon>
        <taxon>Diplomonadida</taxon>
        <taxon>Hexamitidae</taxon>
        <taxon>Hexamitinae</taxon>
        <taxon>Hexamita</taxon>
    </lineage>
</organism>
<comment type="caution">
    <text evidence="2">The sequence shown here is derived from an EMBL/GenBank/DDBJ whole genome shotgun (WGS) entry which is preliminary data.</text>
</comment>
<dbReference type="AlphaFoldDB" id="A0AA86NKG1"/>
<evidence type="ECO:0000313" key="4">
    <source>
        <dbReference type="Proteomes" id="UP001642409"/>
    </source>
</evidence>
<reference evidence="3 4" key="2">
    <citation type="submission" date="2024-07" db="EMBL/GenBank/DDBJ databases">
        <authorList>
            <person name="Akdeniz Z."/>
        </authorList>
    </citation>
    <scope>NUCLEOTIDE SEQUENCE [LARGE SCALE GENOMIC DNA]</scope>
</reference>
<keyword evidence="4" id="KW-1185">Reference proteome</keyword>
<accession>A0AA86NKG1</accession>
<proteinExistence type="predicted"/>
<keyword evidence="1" id="KW-0175">Coiled coil</keyword>
<evidence type="ECO:0000313" key="2">
    <source>
        <dbReference type="EMBL" id="CAI9920775.1"/>
    </source>
</evidence>